<dbReference type="InterPro" id="IPR013149">
    <property type="entry name" value="ADH-like_C"/>
</dbReference>
<dbReference type="CDD" id="cd08279">
    <property type="entry name" value="Zn_ADH_class_III"/>
    <property type="match status" value="1"/>
</dbReference>
<dbReference type="Proteomes" id="UP001596514">
    <property type="component" value="Unassembled WGS sequence"/>
</dbReference>
<comment type="similarity">
    <text evidence="1 6">Belongs to the zinc-containing alcohol dehydrogenase family.</text>
</comment>
<keyword evidence="3 6" id="KW-0862">Zinc</keyword>
<protein>
    <submittedName>
        <fullName evidence="8">Zn-dependent alcohol dehydrogenase</fullName>
    </submittedName>
</protein>
<evidence type="ECO:0000256" key="6">
    <source>
        <dbReference type="RuleBase" id="RU361277"/>
    </source>
</evidence>
<dbReference type="InterPro" id="IPR020843">
    <property type="entry name" value="ER"/>
</dbReference>
<dbReference type="PANTHER" id="PTHR43880:SF12">
    <property type="entry name" value="ALCOHOL DEHYDROGENASE CLASS-3"/>
    <property type="match status" value="1"/>
</dbReference>
<dbReference type="Gene3D" id="3.90.180.10">
    <property type="entry name" value="Medium-chain alcohol dehydrogenases, catalytic domain"/>
    <property type="match status" value="1"/>
</dbReference>
<accession>A0ABW2T1L7</accession>
<evidence type="ECO:0000256" key="5">
    <source>
        <dbReference type="ARBA" id="ARBA00023027"/>
    </source>
</evidence>
<dbReference type="Gene3D" id="3.40.50.720">
    <property type="entry name" value="NAD(P)-binding Rossmann-like Domain"/>
    <property type="match status" value="1"/>
</dbReference>
<feature type="domain" description="Enoyl reductase (ER)" evidence="7">
    <location>
        <begin position="15"/>
        <end position="371"/>
    </location>
</feature>
<dbReference type="SUPFAM" id="SSF50129">
    <property type="entry name" value="GroES-like"/>
    <property type="match status" value="2"/>
</dbReference>
<gene>
    <name evidence="8" type="ORF">ACFQVD_19375</name>
</gene>
<dbReference type="InterPro" id="IPR023921">
    <property type="entry name" value="ADH_Zn_actinomycetes"/>
</dbReference>
<dbReference type="InterPro" id="IPR036291">
    <property type="entry name" value="NAD(P)-bd_dom_sf"/>
</dbReference>
<dbReference type="PANTHER" id="PTHR43880">
    <property type="entry name" value="ALCOHOL DEHYDROGENASE"/>
    <property type="match status" value="1"/>
</dbReference>
<keyword evidence="4" id="KW-0560">Oxidoreductase</keyword>
<evidence type="ECO:0000313" key="8">
    <source>
        <dbReference type="EMBL" id="MFC7602264.1"/>
    </source>
</evidence>
<dbReference type="NCBIfam" id="TIGR03989">
    <property type="entry name" value="Rxyl_3153"/>
    <property type="match status" value="1"/>
</dbReference>
<evidence type="ECO:0000313" key="9">
    <source>
        <dbReference type="Proteomes" id="UP001596514"/>
    </source>
</evidence>
<evidence type="ECO:0000256" key="1">
    <source>
        <dbReference type="ARBA" id="ARBA00008072"/>
    </source>
</evidence>
<keyword evidence="5" id="KW-0520">NAD</keyword>
<dbReference type="InterPro" id="IPR013154">
    <property type="entry name" value="ADH-like_N"/>
</dbReference>
<evidence type="ECO:0000256" key="2">
    <source>
        <dbReference type="ARBA" id="ARBA00022723"/>
    </source>
</evidence>
<dbReference type="InterPro" id="IPR011032">
    <property type="entry name" value="GroES-like_sf"/>
</dbReference>
<evidence type="ECO:0000256" key="4">
    <source>
        <dbReference type="ARBA" id="ARBA00023002"/>
    </source>
</evidence>
<dbReference type="PROSITE" id="PS00059">
    <property type="entry name" value="ADH_ZINC"/>
    <property type="match status" value="1"/>
</dbReference>
<organism evidence="8 9">
    <name type="scientific">Streptosporangium amethystogenes subsp. fukuiense</name>
    <dbReference type="NCBI Taxonomy" id="698418"/>
    <lineage>
        <taxon>Bacteria</taxon>
        <taxon>Bacillati</taxon>
        <taxon>Actinomycetota</taxon>
        <taxon>Actinomycetes</taxon>
        <taxon>Streptosporangiales</taxon>
        <taxon>Streptosporangiaceae</taxon>
        <taxon>Streptosporangium</taxon>
    </lineage>
</organism>
<proteinExistence type="inferred from homology"/>
<dbReference type="Pfam" id="PF08240">
    <property type="entry name" value="ADH_N"/>
    <property type="match status" value="1"/>
</dbReference>
<dbReference type="InterPro" id="IPR002328">
    <property type="entry name" value="ADH_Zn_CS"/>
</dbReference>
<keyword evidence="9" id="KW-1185">Reference proteome</keyword>
<comment type="cofactor">
    <cofactor evidence="6">
        <name>Zn(2+)</name>
        <dbReference type="ChEBI" id="CHEBI:29105"/>
    </cofactor>
</comment>
<evidence type="ECO:0000256" key="3">
    <source>
        <dbReference type="ARBA" id="ARBA00022833"/>
    </source>
</evidence>
<comment type="caution">
    <text evidence="8">The sequence shown here is derived from an EMBL/GenBank/DDBJ whole genome shotgun (WGS) entry which is preliminary data.</text>
</comment>
<evidence type="ECO:0000259" key="7">
    <source>
        <dbReference type="SMART" id="SM00829"/>
    </source>
</evidence>
<dbReference type="SUPFAM" id="SSF51735">
    <property type="entry name" value="NAD(P)-binding Rossmann-fold domains"/>
    <property type="match status" value="1"/>
</dbReference>
<dbReference type="SMART" id="SM00829">
    <property type="entry name" value="PKS_ER"/>
    <property type="match status" value="1"/>
</dbReference>
<reference evidence="9" key="1">
    <citation type="journal article" date="2019" name="Int. J. Syst. Evol. Microbiol.">
        <title>The Global Catalogue of Microorganisms (GCM) 10K type strain sequencing project: providing services to taxonomists for standard genome sequencing and annotation.</title>
        <authorList>
            <consortium name="The Broad Institute Genomics Platform"/>
            <consortium name="The Broad Institute Genome Sequencing Center for Infectious Disease"/>
            <person name="Wu L."/>
            <person name="Ma J."/>
        </authorList>
    </citation>
    <scope>NUCLEOTIDE SEQUENCE [LARGE SCALE GENOMIC DNA]</scope>
    <source>
        <strain evidence="9">JCM 10083</strain>
    </source>
</reference>
<keyword evidence="2 6" id="KW-0479">Metal-binding</keyword>
<sequence length="375" mass="38995">MGETMVKARGAVIHGVGEKWSVEDLQVGDPGPGEVLVKVMATGICHSDDHVVRGDIRAELPQVGGHEGAGIVEKVGVGVTRVKVGDRVATLFVPVCGSCRYCAAGRSYLCESTAGVRPGYAMDGTLRFQLADGHGVTATSSLGTFANYLVCHESQTVAVPDSTDFTAACLVSCGVLTGWGAAVNAGDVRPGDAVLVLGAGGVGMNVVQGARHAGADHVIVVDPSEFARSQAPTFGATDTFASLDDARPRIEEITGGRGVDVSVITVGRVNGDIIGQAFDLTGKAGTCVVASLGSTDKHIAVNPRDFSNRTKTLTGSLFGNCNPVADIPRLLGMHSAGRLKLDELVTRTYRLEQINEAYDDLHAGVNIRGVILHEH</sequence>
<dbReference type="Pfam" id="PF00107">
    <property type="entry name" value="ADH_zinc_N"/>
    <property type="match status" value="1"/>
</dbReference>
<dbReference type="EMBL" id="JBHTEE010000001">
    <property type="protein sequence ID" value="MFC7602264.1"/>
    <property type="molecule type" value="Genomic_DNA"/>
</dbReference>
<dbReference type="RefSeq" id="WP_343964351.1">
    <property type="nucleotide sequence ID" value="NZ_BAAAGK010000023.1"/>
</dbReference>
<name>A0ABW2T1L7_9ACTN</name>